<dbReference type="NCBIfam" id="TIGR02532">
    <property type="entry name" value="IV_pilin_GFxxxE"/>
    <property type="match status" value="1"/>
</dbReference>
<comment type="caution">
    <text evidence="2">The sequence shown here is derived from an EMBL/GenBank/DDBJ whole genome shotgun (WGS) entry which is preliminary data.</text>
</comment>
<dbReference type="InterPro" id="IPR012902">
    <property type="entry name" value="N_methyl_site"/>
</dbReference>
<dbReference type="RefSeq" id="WP_126607994.1">
    <property type="nucleotide sequence ID" value="NZ_AP025144.1"/>
</dbReference>
<name>A0AAV5NN45_9VIBR</name>
<evidence type="ECO:0000313" key="2">
    <source>
        <dbReference type="EMBL" id="GLQ72045.1"/>
    </source>
</evidence>
<sequence length="188" mass="20556">MAVKQRGFTLVESIIAIIVLGISMSVLLSILFPRVQNSAHSQYEVRASILAQSIMTEILARGFDHVSDPNGSIIRCDETGAPTCTVTLGPETGETTATFNDVDDYIGCWHTNNNASDCVLNARGSLNDIFGSNIANDYPNFRTEVAVVYVPSSDLGFADSLHRYKRITLTVIAGQYGEFRFSAYKGNY</sequence>
<proteinExistence type="predicted"/>
<dbReference type="Pfam" id="PF07963">
    <property type="entry name" value="N_methyl"/>
    <property type="match status" value="1"/>
</dbReference>
<keyword evidence="1" id="KW-0472">Membrane</keyword>
<dbReference type="AlphaFoldDB" id="A0AAV5NN45"/>
<dbReference type="InterPro" id="IPR045584">
    <property type="entry name" value="Pilin-like"/>
</dbReference>
<gene>
    <name evidence="2" type="ORF">GCM10007932_14050</name>
</gene>
<keyword evidence="1" id="KW-1133">Transmembrane helix</keyword>
<dbReference type="Proteomes" id="UP001156690">
    <property type="component" value="Unassembled WGS sequence"/>
</dbReference>
<dbReference type="PROSITE" id="PS00409">
    <property type="entry name" value="PROKAR_NTER_METHYL"/>
    <property type="match status" value="1"/>
</dbReference>
<evidence type="ECO:0000256" key="1">
    <source>
        <dbReference type="SAM" id="Phobius"/>
    </source>
</evidence>
<keyword evidence="1" id="KW-0812">Transmembrane</keyword>
<protein>
    <submittedName>
        <fullName evidence="2">MSHA pilin protein MshD</fullName>
    </submittedName>
</protein>
<dbReference type="EMBL" id="BSNX01000011">
    <property type="protein sequence ID" value="GLQ72045.1"/>
    <property type="molecule type" value="Genomic_DNA"/>
</dbReference>
<reference evidence="3" key="1">
    <citation type="journal article" date="2019" name="Int. J. Syst. Evol. Microbiol.">
        <title>The Global Catalogue of Microorganisms (GCM) 10K type strain sequencing project: providing services to taxonomists for standard genome sequencing and annotation.</title>
        <authorList>
            <consortium name="The Broad Institute Genomics Platform"/>
            <consortium name="The Broad Institute Genome Sequencing Center for Infectious Disease"/>
            <person name="Wu L."/>
            <person name="Ma J."/>
        </authorList>
    </citation>
    <scope>NUCLEOTIDE SEQUENCE [LARGE SCALE GENOMIC DNA]</scope>
    <source>
        <strain evidence="3">NBRC 15640</strain>
    </source>
</reference>
<organism evidence="2 3">
    <name type="scientific">Vibrio penaeicida</name>
    <dbReference type="NCBI Taxonomy" id="104609"/>
    <lineage>
        <taxon>Bacteria</taxon>
        <taxon>Pseudomonadati</taxon>
        <taxon>Pseudomonadota</taxon>
        <taxon>Gammaproteobacteria</taxon>
        <taxon>Vibrionales</taxon>
        <taxon>Vibrionaceae</taxon>
        <taxon>Vibrio</taxon>
    </lineage>
</organism>
<feature type="transmembrane region" description="Helical" evidence="1">
    <location>
        <begin position="7"/>
        <end position="32"/>
    </location>
</feature>
<evidence type="ECO:0000313" key="3">
    <source>
        <dbReference type="Proteomes" id="UP001156690"/>
    </source>
</evidence>
<keyword evidence="3" id="KW-1185">Reference proteome</keyword>
<accession>A0AAV5NN45</accession>
<dbReference type="SUPFAM" id="SSF54523">
    <property type="entry name" value="Pili subunits"/>
    <property type="match status" value="1"/>
</dbReference>